<proteinExistence type="inferred from homology"/>
<dbReference type="InterPro" id="IPR001602">
    <property type="entry name" value="UPF0047_YjbQ-like"/>
</dbReference>
<name>A0A937XF62_UNCW3</name>
<dbReference type="AlphaFoldDB" id="A0A937XF62"/>
<evidence type="ECO:0000256" key="1">
    <source>
        <dbReference type="ARBA" id="ARBA00005534"/>
    </source>
</evidence>
<evidence type="ECO:0000313" key="2">
    <source>
        <dbReference type="EMBL" id="MBM3330546.1"/>
    </source>
</evidence>
<dbReference type="EMBL" id="VGIR01000005">
    <property type="protein sequence ID" value="MBM3330546.1"/>
    <property type="molecule type" value="Genomic_DNA"/>
</dbReference>
<dbReference type="Gene3D" id="2.60.120.460">
    <property type="entry name" value="YjbQ-like"/>
    <property type="match status" value="1"/>
</dbReference>
<sequence>MVHSITIEVSTQGFCDVIDVTPQVIAVVEKSGIKSGIVCIANPGSTAGITTIEFEPGAVGDLKAALEKLAPEDGHYRHNDTWDDGNGFAHLRSALIGASQSFPVREGKVALGTWQQIVLLDFDNRPRSRKLVVSVVGE</sequence>
<accession>A0A937XF62</accession>
<gene>
    <name evidence="2" type="ORF">FJY68_01685</name>
</gene>
<dbReference type="InterPro" id="IPR035917">
    <property type="entry name" value="YjbQ-like_sf"/>
</dbReference>
<reference evidence="2" key="1">
    <citation type="submission" date="2019-03" db="EMBL/GenBank/DDBJ databases">
        <title>Lake Tanganyika Metagenome-Assembled Genomes (MAGs).</title>
        <authorList>
            <person name="Tran P."/>
        </authorList>
    </citation>
    <scope>NUCLEOTIDE SEQUENCE</scope>
    <source>
        <strain evidence="2">K_DeepCast_150m_m2_040</strain>
    </source>
</reference>
<evidence type="ECO:0000313" key="3">
    <source>
        <dbReference type="Proteomes" id="UP000779900"/>
    </source>
</evidence>
<dbReference type="NCBIfam" id="TIGR00149">
    <property type="entry name" value="TIGR00149_YjbQ"/>
    <property type="match status" value="1"/>
</dbReference>
<comment type="caution">
    <text evidence="2">The sequence shown here is derived from an EMBL/GenBank/DDBJ whole genome shotgun (WGS) entry which is preliminary data.</text>
</comment>
<dbReference type="PANTHER" id="PTHR30615">
    <property type="entry name" value="UNCHARACTERIZED PROTEIN YJBQ-RELATED"/>
    <property type="match status" value="1"/>
</dbReference>
<dbReference type="Proteomes" id="UP000779900">
    <property type="component" value="Unassembled WGS sequence"/>
</dbReference>
<dbReference type="SUPFAM" id="SSF111038">
    <property type="entry name" value="YjbQ-like"/>
    <property type="match status" value="1"/>
</dbReference>
<organism evidence="2 3">
    <name type="scientific">candidate division WOR-3 bacterium</name>
    <dbReference type="NCBI Taxonomy" id="2052148"/>
    <lineage>
        <taxon>Bacteria</taxon>
        <taxon>Bacteria division WOR-3</taxon>
    </lineage>
</organism>
<dbReference type="PIRSF" id="PIRSF004681">
    <property type="entry name" value="UCP004681"/>
    <property type="match status" value="1"/>
</dbReference>
<protein>
    <submittedName>
        <fullName evidence="2">YjbQ family protein</fullName>
    </submittedName>
</protein>
<dbReference type="PANTHER" id="PTHR30615:SF8">
    <property type="entry name" value="UPF0047 PROTEIN C4A8.02C"/>
    <property type="match status" value="1"/>
</dbReference>
<comment type="similarity">
    <text evidence="1">Belongs to the UPF0047 family.</text>
</comment>
<dbReference type="Pfam" id="PF01894">
    <property type="entry name" value="YjbQ"/>
    <property type="match status" value="1"/>
</dbReference>